<accession>A0A6J4PP17</accession>
<keyword evidence="1" id="KW-0812">Transmembrane</keyword>
<dbReference type="AlphaFoldDB" id="A0A6J4PP17"/>
<organism evidence="2">
    <name type="scientific">uncultured Rubrobacteraceae bacterium</name>
    <dbReference type="NCBI Taxonomy" id="349277"/>
    <lineage>
        <taxon>Bacteria</taxon>
        <taxon>Bacillati</taxon>
        <taxon>Actinomycetota</taxon>
        <taxon>Rubrobacteria</taxon>
        <taxon>Rubrobacterales</taxon>
        <taxon>Rubrobacteraceae</taxon>
        <taxon>environmental samples</taxon>
    </lineage>
</organism>
<name>A0A6J4PP17_9ACTN</name>
<evidence type="ECO:0000313" key="2">
    <source>
        <dbReference type="EMBL" id="CAA9421452.1"/>
    </source>
</evidence>
<keyword evidence="1" id="KW-0472">Membrane</keyword>
<evidence type="ECO:0000256" key="1">
    <source>
        <dbReference type="SAM" id="Phobius"/>
    </source>
</evidence>
<gene>
    <name evidence="2" type="ORF">AVDCRST_MAG55-2023</name>
</gene>
<protein>
    <submittedName>
        <fullName evidence="2">Uncharacterized protein</fullName>
    </submittedName>
</protein>
<dbReference type="EMBL" id="CADCUZ010000093">
    <property type="protein sequence ID" value="CAA9421452.1"/>
    <property type="molecule type" value="Genomic_DNA"/>
</dbReference>
<keyword evidence="1" id="KW-1133">Transmembrane helix</keyword>
<reference evidence="2" key="1">
    <citation type="submission" date="2020-02" db="EMBL/GenBank/DDBJ databases">
        <authorList>
            <person name="Meier V. D."/>
        </authorList>
    </citation>
    <scope>NUCLEOTIDE SEQUENCE</scope>
    <source>
        <strain evidence="2">AVDCRST_MAG55</strain>
    </source>
</reference>
<sequence length="39" mass="4220">MLVLVKFVFGIAGALFHLLLVAAVMVVLYNLIKEDSQSG</sequence>
<feature type="transmembrane region" description="Helical" evidence="1">
    <location>
        <begin position="7"/>
        <end position="32"/>
    </location>
</feature>
<proteinExistence type="predicted"/>